<dbReference type="Gene3D" id="3.40.50.300">
    <property type="entry name" value="P-loop containing nucleotide triphosphate hydrolases"/>
    <property type="match status" value="2"/>
</dbReference>
<reference evidence="22 23" key="1">
    <citation type="journal article" date="2015" name="Nature">
        <title>rRNA introns, odd ribosomes, and small enigmatic genomes across a large radiation of phyla.</title>
        <authorList>
            <person name="Brown C.T."/>
            <person name="Hug L.A."/>
            <person name="Thomas B.C."/>
            <person name="Sharon I."/>
            <person name="Castelle C.J."/>
            <person name="Singh A."/>
            <person name="Wilkins M.J."/>
            <person name="Williams K.H."/>
            <person name="Banfield J.F."/>
        </authorList>
    </citation>
    <scope>NUCLEOTIDE SEQUENCE [LARGE SCALE GENOMIC DNA]</scope>
</reference>
<dbReference type="SMART" id="SM00957">
    <property type="entry name" value="SecA_DEAD"/>
    <property type="match status" value="1"/>
</dbReference>
<evidence type="ECO:0000256" key="10">
    <source>
        <dbReference type="ARBA" id="ARBA00022840"/>
    </source>
</evidence>
<evidence type="ECO:0000256" key="6">
    <source>
        <dbReference type="ARBA" id="ARBA00022490"/>
    </source>
</evidence>
<dbReference type="InterPro" id="IPR011116">
    <property type="entry name" value="SecA_Wing/Scaffold"/>
</dbReference>
<keyword evidence="11 15" id="KW-0653">Protein transport</keyword>
<evidence type="ECO:0000256" key="16">
    <source>
        <dbReference type="RuleBase" id="RU003874"/>
    </source>
</evidence>
<dbReference type="Pfam" id="PF07517">
    <property type="entry name" value="SecA_DEAD"/>
    <property type="match status" value="1"/>
</dbReference>
<dbReference type="GO" id="GO:0008564">
    <property type="term" value="F:protein-exporting ATPase activity"/>
    <property type="evidence" value="ECO:0007669"/>
    <property type="project" value="UniProtKB-EC"/>
</dbReference>
<dbReference type="PRINTS" id="PR00906">
    <property type="entry name" value="SECA"/>
</dbReference>
<dbReference type="GO" id="GO:0005829">
    <property type="term" value="C:cytosol"/>
    <property type="evidence" value="ECO:0007669"/>
    <property type="project" value="TreeGrafter"/>
</dbReference>
<keyword evidence="9" id="KW-0862">Zinc</keyword>
<dbReference type="GO" id="GO:0043952">
    <property type="term" value="P:protein transport by the Sec complex"/>
    <property type="evidence" value="ECO:0007669"/>
    <property type="project" value="TreeGrafter"/>
</dbReference>
<dbReference type="Pfam" id="PF01043">
    <property type="entry name" value="SecA_PP_bind"/>
    <property type="match status" value="1"/>
</dbReference>
<dbReference type="SUPFAM" id="SSF81886">
    <property type="entry name" value="Helical scaffold and wing domains of SecA"/>
    <property type="match status" value="1"/>
</dbReference>
<dbReference type="CDD" id="cd17928">
    <property type="entry name" value="DEXDc_SecA"/>
    <property type="match status" value="1"/>
</dbReference>
<comment type="function">
    <text evidence="15">Part of the Sec protein translocase complex. Interacts with the SecYEG preprotein conducting channel. Has a central role in coupling the hydrolysis of ATP to the transfer of proteins into and across the cell membrane, serving as an ATP-driven molecular motor driving the stepwise translocation of polypeptide chains across the membrane.</text>
</comment>
<evidence type="ECO:0000256" key="4">
    <source>
        <dbReference type="ARBA" id="ARBA00022448"/>
    </source>
</evidence>
<dbReference type="FunFam" id="3.40.50.300:FF:000113">
    <property type="entry name" value="Preprotein translocase subunit SecA"/>
    <property type="match status" value="1"/>
</dbReference>
<dbReference type="Pfam" id="PF02810">
    <property type="entry name" value="SEC-C"/>
    <property type="match status" value="1"/>
</dbReference>
<feature type="domain" description="SecA family profile" evidence="21">
    <location>
        <begin position="1"/>
        <end position="608"/>
    </location>
</feature>
<feature type="binding site" evidence="15">
    <location>
        <position position="513"/>
    </location>
    <ligand>
        <name>ATP</name>
        <dbReference type="ChEBI" id="CHEBI:30616"/>
    </ligand>
</feature>
<feature type="coiled-coil region" evidence="17">
    <location>
        <begin position="9"/>
        <end position="39"/>
    </location>
</feature>
<dbReference type="GO" id="GO:0046872">
    <property type="term" value="F:metal ion binding"/>
    <property type="evidence" value="ECO:0007669"/>
    <property type="project" value="UniProtKB-KW"/>
</dbReference>
<dbReference type="PATRIC" id="fig|1618484.3.peg.224"/>
<evidence type="ECO:0000256" key="8">
    <source>
        <dbReference type="ARBA" id="ARBA00022741"/>
    </source>
</evidence>
<dbReference type="PROSITE" id="PS51196">
    <property type="entry name" value="SECA_MOTOR_DEAD"/>
    <property type="match status" value="1"/>
</dbReference>
<name>A0A0G0E652_9BACT</name>
<organism evidence="22 23">
    <name type="scientific">Candidatus Roizmanbacteria bacterium GW2011_GWC2_34_23</name>
    <dbReference type="NCBI Taxonomy" id="1618484"/>
    <lineage>
        <taxon>Bacteria</taxon>
        <taxon>Candidatus Roizmaniibacteriota</taxon>
    </lineage>
</organism>
<keyword evidence="4 15" id="KW-0813">Transport</keyword>
<dbReference type="InterPro" id="IPR036670">
    <property type="entry name" value="SecA_X-link_sf"/>
</dbReference>
<dbReference type="InterPro" id="IPR014018">
    <property type="entry name" value="SecA_motor_DEAD"/>
</dbReference>
<dbReference type="NCBIfam" id="TIGR00963">
    <property type="entry name" value="secA"/>
    <property type="match status" value="1"/>
</dbReference>
<dbReference type="Gene3D" id="3.90.1440.10">
    <property type="entry name" value="SecA, preprotein cross-linking domain"/>
    <property type="match status" value="1"/>
</dbReference>
<dbReference type="InterPro" id="IPR011115">
    <property type="entry name" value="SecA_DEAD"/>
</dbReference>
<keyword evidence="10 15" id="KW-0067">ATP-binding</keyword>
<comment type="catalytic activity">
    <reaction evidence="15">
        <text>ATP + H2O + cellular proteinSide 1 = ADP + phosphate + cellular proteinSide 2.</text>
        <dbReference type="EC" id="7.4.2.8"/>
    </reaction>
</comment>
<dbReference type="FunFam" id="3.90.1440.10:FF:000003">
    <property type="entry name" value="Preprotein translocase SecA subunit"/>
    <property type="match status" value="1"/>
</dbReference>
<keyword evidence="12 15" id="KW-1278">Translocase</keyword>
<evidence type="ECO:0000256" key="1">
    <source>
        <dbReference type="ARBA" id="ARBA00001947"/>
    </source>
</evidence>
<keyword evidence="5 15" id="KW-1003">Cell membrane</keyword>
<dbReference type="CDD" id="cd18803">
    <property type="entry name" value="SF2_C_secA"/>
    <property type="match status" value="1"/>
</dbReference>
<dbReference type="PROSITE" id="PS51194">
    <property type="entry name" value="HELICASE_CTER"/>
    <property type="match status" value="1"/>
</dbReference>
<dbReference type="SUPFAM" id="SSF52540">
    <property type="entry name" value="P-loop containing nucleoside triphosphate hydrolases"/>
    <property type="match status" value="2"/>
</dbReference>
<feature type="compositionally biased region" description="Low complexity" evidence="18">
    <location>
        <begin position="854"/>
        <end position="869"/>
    </location>
</feature>
<keyword evidence="14 15" id="KW-0472">Membrane</keyword>
<evidence type="ECO:0000256" key="7">
    <source>
        <dbReference type="ARBA" id="ARBA00022723"/>
    </source>
</evidence>
<dbReference type="GO" id="GO:0005886">
    <property type="term" value="C:plasma membrane"/>
    <property type="evidence" value="ECO:0007669"/>
    <property type="project" value="UniProtKB-SubCell"/>
</dbReference>
<keyword evidence="6 15" id="KW-0963">Cytoplasm</keyword>
<dbReference type="EMBL" id="LBPR01000004">
    <property type="protein sequence ID" value="KKP62817.1"/>
    <property type="molecule type" value="Genomic_DNA"/>
</dbReference>
<feature type="domain" description="Helicase C-terminal" evidence="20">
    <location>
        <begin position="435"/>
        <end position="634"/>
    </location>
</feature>
<evidence type="ECO:0000256" key="15">
    <source>
        <dbReference type="HAMAP-Rule" id="MF_01382"/>
    </source>
</evidence>
<comment type="cofactor">
    <cofactor evidence="1">
        <name>Zn(2+)</name>
        <dbReference type="ChEBI" id="CHEBI:29105"/>
    </cofactor>
</comment>
<sequence length="904" mass="103500">MFNIFKNFLNYNQREINRLQKKVDEINKLEDKTRNLKDTEFVTETKKLQKIVQADENKIGEILPWAFALAREAARRTLGQRHFDVQLIAALVLHEGKIAEQKTGEGKTLSSVPPLYLNALSGQGVHLVTVNDYLARRDCGWMGTIFNFLGLTTAAMISDRSFLFDLKHTDSDAVDWRLQHLRPVTRKQAYQADITYGINSEFGFDYLRDNMAQNPDDTVQRKYHYAIIDEADSVLIDEARTPHIISAPNEEDTSKYYLYPKIINQLAEKQDYVIDEKLRTANLTDAGIKKIEGIIDVSNIYEKDFDTLFHIEAALKANTLFKLDKDYIVKDNEVIIVDEFTGRLLQGRRFSEGLHQAIEAKEGVTIQRESKTLATVSLQNYFRMYKKLAGMTGTATTEAEEFHKIYNADVVSIPTHMPMKRKDEPDMIYKTEKGKFDAVVEEIAKNFKIGRPILVGTTSIEKNEYLSTLLKNKGVPHQLLNAKNHEHEAKIIASAGERGAVTVATNMAGRGVDIVLGGAVPVNNKLINDWQKKHDEIVRLDGLYVLGTEKHESRRIDNQLRGRSGRQGDPGESRFFVSLEDDLMRIFGGEQISKMMTFLNFPEDQPLTHSMVTKAIEQAQVKVEGFNFDIRKHLVDFDDVLNKQRQIVYELRKKILFGSKNDKDFKMTILDIFGEEINVLVNNYMMNIDQLTDEDKGKLIQELNMIVPFEEKELTSLIQSKNSEKIINFLNQIIDKQYNVREKKFGKEVWTDVIRTVVLSTIDKFWMDHLTAIEDLREGINLRGYGQLDPLVEYKNEAYSMFEKLIGNINFEVTRRLFKIEINVGANFNLPVHTHEQPKMILQSASAIDPFRANNQDPNSNNQTNSNPPAGGQIPITKPHGKLGRNDKCWCGSGKKYKKCHYPN</sequence>
<dbReference type="Gene3D" id="3.10.450.50">
    <property type="match status" value="1"/>
</dbReference>
<evidence type="ECO:0000259" key="20">
    <source>
        <dbReference type="PROSITE" id="PS51194"/>
    </source>
</evidence>
<evidence type="ECO:0000256" key="18">
    <source>
        <dbReference type="SAM" id="MobiDB-lite"/>
    </source>
</evidence>
<dbReference type="InterPro" id="IPR001650">
    <property type="entry name" value="Helicase_C-like"/>
</dbReference>
<dbReference type="PROSITE" id="PS51192">
    <property type="entry name" value="HELICASE_ATP_BIND_1"/>
    <property type="match status" value="1"/>
</dbReference>
<keyword evidence="7" id="KW-0479">Metal-binding</keyword>
<evidence type="ECO:0000259" key="19">
    <source>
        <dbReference type="PROSITE" id="PS51192"/>
    </source>
</evidence>
<evidence type="ECO:0000313" key="22">
    <source>
        <dbReference type="EMBL" id="KKP62817.1"/>
    </source>
</evidence>
<dbReference type="GO" id="GO:0005524">
    <property type="term" value="F:ATP binding"/>
    <property type="evidence" value="ECO:0007669"/>
    <property type="project" value="UniProtKB-UniRule"/>
</dbReference>
<dbReference type="InterPro" id="IPR004027">
    <property type="entry name" value="SEC_C_motif"/>
</dbReference>
<dbReference type="Gene3D" id="1.10.3060.10">
    <property type="entry name" value="Helical scaffold and wing domains of SecA"/>
    <property type="match status" value="1"/>
</dbReference>
<evidence type="ECO:0000313" key="23">
    <source>
        <dbReference type="Proteomes" id="UP000034004"/>
    </source>
</evidence>
<dbReference type="GO" id="GO:0006605">
    <property type="term" value="P:protein targeting"/>
    <property type="evidence" value="ECO:0007669"/>
    <property type="project" value="UniProtKB-UniRule"/>
</dbReference>
<gene>
    <name evidence="15" type="primary">secA</name>
    <name evidence="22" type="ORF">UR56_C0004G0010</name>
</gene>
<feature type="domain" description="Helicase ATP-binding" evidence="19">
    <location>
        <begin position="88"/>
        <end position="245"/>
    </location>
</feature>
<dbReference type="GO" id="GO:0031522">
    <property type="term" value="C:cell envelope Sec protein transport complex"/>
    <property type="evidence" value="ECO:0007669"/>
    <property type="project" value="UniProtKB-ARBA"/>
</dbReference>
<dbReference type="InterPro" id="IPR020937">
    <property type="entry name" value="SecA_CS"/>
</dbReference>
<dbReference type="GO" id="GO:0065002">
    <property type="term" value="P:intracellular protein transmembrane transport"/>
    <property type="evidence" value="ECO:0007669"/>
    <property type="project" value="UniProtKB-UniRule"/>
</dbReference>
<dbReference type="PANTHER" id="PTHR30612:SF0">
    <property type="entry name" value="CHLOROPLAST PROTEIN-TRANSPORTING ATPASE"/>
    <property type="match status" value="1"/>
</dbReference>
<dbReference type="Pfam" id="PF21090">
    <property type="entry name" value="P-loop_SecA"/>
    <property type="match status" value="1"/>
</dbReference>
<dbReference type="NCBIfam" id="NF009538">
    <property type="entry name" value="PRK12904.1"/>
    <property type="match status" value="1"/>
</dbReference>
<evidence type="ECO:0000256" key="13">
    <source>
        <dbReference type="ARBA" id="ARBA00023010"/>
    </source>
</evidence>
<dbReference type="Proteomes" id="UP000034004">
    <property type="component" value="Unassembled WGS sequence"/>
</dbReference>
<evidence type="ECO:0000256" key="9">
    <source>
        <dbReference type="ARBA" id="ARBA00022833"/>
    </source>
</evidence>
<protein>
    <recommendedName>
        <fullName evidence="15 16">Protein translocase subunit SecA</fullName>
        <ecNumber evidence="15">7.4.2.8</ecNumber>
    </recommendedName>
</protein>
<keyword evidence="13 15" id="KW-0811">Translocation</keyword>
<comment type="similarity">
    <text evidence="3 15 16">Belongs to the SecA family.</text>
</comment>
<comment type="caution">
    <text evidence="22">The sequence shown here is derived from an EMBL/GenBank/DDBJ whole genome shotgun (WGS) entry which is preliminary data.</text>
</comment>
<dbReference type="SUPFAM" id="SSF81767">
    <property type="entry name" value="Pre-protein crosslinking domain of SecA"/>
    <property type="match status" value="1"/>
</dbReference>
<keyword evidence="8 15" id="KW-0547">Nucleotide-binding</keyword>
<feature type="region of interest" description="Disordered" evidence="18">
    <location>
        <begin position="850"/>
        <end position="880"/>
    </location>
</feature>
<evidence type="ECO:0000256" key="11">
    <source>
        <dbReference type="ARBA" id="ARBA00022927"/>
    </source>
</evidence>
<feature type="binding site" evidence="15">
    <location>
        <position position="86"/>
    </location>
    <ligand>
        <name>ATP</name>
        <dbReference type="ChEBI" id="CHEBI:30616"/>
    </ligand>
</feature>
<dbReference type="EC" id="7.4.2.8" evidence="15"/>
<dbReference type="HAMAP" id="MF_01382">
    <property type="entry name" value="SecA"/>
    <property type="match status" value="1"/>
</dbReference>
<dbReference type="AlphaFoldDB" id="A0A0G0E652"/>
<proteinExistence type="inferred from homology"/>
<comment type="subunit">
    <text evidence="15">Monomer and homodimer. Part of the essential Sec protein translocation apparatus which comprises SecA, SecYEG and auxiliary proteins SecDF. Other proteins may also be involved.</text>
</comment>
<dbReference type="InterPro" id="IPR027417">
    <property type="entry name" value="P-loop_NTPase"/>
</dbReference>
<dbReference type="PANTHER" id="PTHR30612">
    <property type="entry name" value="SECA INNER MEMBRANE COMPONENT OF SEC PROTEIN SECRETION SYSTEM"/>
    <property type="match status" value="1"/>
</dbReference>
<evidence type="ECO:0000256" key="5">
    <source>
        <dbReference type="ARBA" id="ARBA00022475"/>
    </source>
</evidence>
<dbReference type="InterPro" id="IPR000185">
    <property type="entry name" value="SecA"/>
</dbReference>
<dbReference type="GO" id="GO:0017038">
    <property type="term" value="P:protein import"/>
    <property type="evidence" value="ECO:0007669"/>
    <property type="project" value="InterPro"/>
</dbReference>
<dbReference type="PROSITE" id="PS01312">
    <property type="entry name" value="SECA"/>
    <property type="match status" value="1"/>
</dbReference>
<evidence type="ECO:0000256" key="17">
    <source>
        <dbReference type="SAM" id="Coils"/>
    </source>
</evidence>
<evidence type="ECO:0000256" key="12">
    <source>
        <dbReference type="ARBA" id="ARBA00022967"/>
    </source>
</evidence>
<dbReference type="NCBIfam" id="NF006630">
    <property type="entry name" value="PRK09200.1"/>
    <property type="match status" value="1"/>
</dbReference>
<dbReference type="InterPro" id="IPR036266">
    <property type="entry name" value="SecA_Wing/Scaffold_sf"/>
</dbReference>
<accession>A0A0G0E652</accession>
<dbReference type="STRING" id="1618484.UR56_C0004G0010"/>
<comment type="subcellular location">
    <subcellularLocation>
        <location evidence="15">Cell membrane</location>
        <topology evidence="15">Peripheral membrane protein</topology>
        <orientation evidence="15">Cytoplasmic side</orientation>
    </subcellularLocation>
    <subcellularLocation>
        <location evidence="15">Cytoplasm</location>
    </subcellularLocation>
    <subcellularLocation>
        <location evidence="2">Membrane</location>
        <topology evidence="2">Peripheral membrane protein</topology>
    </subcellularLocation>
    <text evidence="15">Distribution is 50-50.</text>
</comment>
<evidence type="ECO:0000256" key="2">
    <source>
        <dbReference type="ARBA" id="ARBA00004170"/>
    </source>
</evidence>
<dbReference type="SMART" id="SM00958">
    <property type="entry name" value="SecA_PP_bind"/>
    <property type="match status" value="1"/>
</dbReference>
<dbReference type="InterPro" id="IPR044722">
    <property type="entry name" value="SecA_SF2_C"/>
</dbReference>
<evidence type="ECO:0000256" key="14">
    <source>
        <dbReference type="ARBA" id="ARBA00023136"/>
    </source>
</evidence>
<keyword evidence="17" id="KW-0175">Coiled coil</keyword>
<feature type="binding site" evidence="15">
    <location>
        <begin position="104"/>
        <end position="108"/>
    </location>
    <ligand>
        <name>ATP</name>
        <dbReference type="ChEBI" id="CHEBI:30616"/>
    </ligand>
</feature>
<dbReference type="Pfam" id="PF07516">
    <property type="entry name" value="SecA_SW"/>
    <property type="match status" value="1"/>
</dbReference>
<dbReference type="InterPro" id="IPR014001">
    <property type="entry name" value="Helicase_ATP-bd"/>
</dbReference>
<dbReference type="InterPro" id="IPR011130">
    <property type="entry name" value="SecA_preprotein_X-link_dom"/>
</dbReference>
<evidence type="ECO:0000256" key="3">
    <source>
        <dbReference type="ARBA" id="ARBA00007650"/>
    </source>
</evidence>
<evidence type="ECO:0000259" key="21">
    <source>
        <dbReference type="PROSITE" id="PS51196"/>
    </source>
</evidence>